<keyword evidence="1" id="KW-0812">Transmembrane</keyword>
<keyword evidence="3" id="KW-1185">Reference proteome</keyword>
<dbReference type="Proteomes" id="UP001057702">
    <property type="component" value="Unassembled WGS sequence"/>
</dbReference>
<dbReference type="EMBL" id="JANFNG010000030">
    <property type="protein sequence ID" value="MCQ4084101.1"/>
    <property type="molecule type" value="Genomic_DNA"/>
</dbReference>
<evidence type="ECO:0008006" key="4">
    <source>
        <dbReference type="Google" id="ProtNLM"/>
    </source>
</evidence>
<reference evidence="2" key="1">
    <citation type="submission" date="2022-06" db="EMBL/GenBank/DDBJ databases">
        <title>Draft genome sequence of Streptomyces sp. RB6PN25 isolated from peat swamp forest in Thailand.</title>
        <authorList>
            <person name="Duangmal K."/>
            <person name="Klaysubun C."/>
        </authorList>
    </citation>
    <scope>NUCLEOTIDE SEQUENCE</scope>
    <source>
        <strain evidence="2">RB6PN25</strain>
    </source>
</reference>
<name>A0ABT1Q2F2_9ACTN</name>
<evidence type="ECO:0000313" key="3">
    <source>
        <dbReference type="Proteomes" id="UP001057702"/>
    </source>
</evidence>
<dbReference type="RefSeq" id="WP_255923144.1">
    <property type="nucleotide sequence ID" value="NZ_JANFNG010000030.1"/>
</dbReference>
<accession>A0ABT1Q2F2</accession>
<organism evidence="2 3">
    <name type="scientific">Streptomyces humicola</name>
    <dbReference type="NCBI Taxonomy" id="2953240"/>
    <lineage>
        <taxon>Bacteria</taxon>
        <taxon>Bacillati</taxon>
        <taxon>Actinomycetota</taxon>
        <taxon>Actinomycetes</taxon>
        <taxon>Kitasatosporales</taxon>
        <taxon>Streptomycetaceae</taxon>
        <taxon>Streptomyces</taxon>
    </lineage>
</organism>
<protein>
    <recommendedName>
        <fullName evidence="4">Integral membrane protein</fullName>
    </recommendedName>
</protein>
<keyword evidence="1" id="KW-1133">Transmembrane helix</keyword>
<keyword evidence="1" id="KW-0472">Membrane</keyword>
<gene>
    <name evidence="2" type="ORF">NGB36_26885</name>
</gene>
<evidence type="ECO:0000313" key="2">
    <source>
        <dbReference type="EMBL" id="MCQ4084101.1"/>
    </source>
</evidence>
<proteinExistence type="predicted"/>
<feature type="transmembrane region" description="Helical" evidence="1">
    <location>
        <begin position="12"/>
        <end position="33"/>
    </location>
</feature>
<evidence type="ECO:0000256" key="1">
    <source>
        <dbReference type="SAM" id="Phobius"/>
    </source>
</evidence>
<comment type="caution">
    <text evidence="2">The sequence shown here is derived from an EMBL/GenBank/DDBJ whole genome shotgun (WGS) entry which is preliminary data.</text>
</comment>
<sequence>MRRSWLGALREALVWWALLVVVDLMFISTVSVLELVVAAGGAAIAAVAARGVHTVSGAGPGGTRRWGAAALAWPGAVLTDTVRLFAVTARTLCGRPVEGRWQTVTLVSGTGAAWACGLLSSTPGAYVVDVRGQQPGAGEALVVHVVIDDRTRLERVLTAGGRR</sequence>